<name>A0A1Y6BA88_9NEIS</name>
<protein>
    <submittedName>
        <fullName evidence="2">Uncharacterized conserved protein</fullName>
    </submittedName>
</protein>
<dbReference type="EMBL" id="FXAG01000003">
    <property type="protein sequence ID" value="SMF01107.1"/>
    <property type="molecule type" value="Genomic_DNA"/>
</dbReference>
<sequence>MNTPQRLAVIGALIFSGHALAAQGTLYKDPNCGCCTAWAEHLQGKGITLQVEPSRELASVRSRFGVPSDMGACHTARIGGYTFEGHVPADLVQKVLHDKPKNLVGLAVPGMPPGSPGMEGMGKVAYKVYAFDKAGKRFVYAER</sequence>
<accession>A0A1Y6BA88</accession>
<gene>
    <name evidence="2" type="ORF">SAMN02745746_00696</name>
</gene>
<evidence type="ECO:0000313" key="3">
    <source>
        <dbReference type="Proteomes" id="UP000192920"/>
    </source>
</evidence>
<keyword evidence="1" id="KW-0732">Signal</keyword>
<dbReference type="Proteomes" id="UP000192920">
    <property type="component" value="Unassembled WGS sequence"/>
</dbReference>
<feature type="chain" id="PRO_5013142394" evidence="1">
    <location>
        <begin position="22"/>
        <end position="143"/>
    </location>
</feature>
<feature type="signal peptide" evidence="1">
    <location>
        <begin position="1"/>
        <end position="21"/>
    </location>
</feature>
<dbReference type="Pfam" id="PF04214">
    <property type="entry name" value="DUF411"/>
    <property type="match status" value="1"/>
</dbReference>
<dbReference type="RefSeq" id="WP_085275050.1">
    <property type="nucleotide sequence ID" value="NZ_FXAG01000003.1"/>
</dbReference>
<dbReference type="InterPro" id="IPR007332">
    <property type="entry name" value="DUF411"/>
</dbReference>
<reference evidence="3" key="1">
    <citation type="submission" date="2017-04" db="EMBL/GenBank/DDBJ databases">
        <authorList>
            <person name="Varghese N."/>
            <person name="Submissions S."/>
        </authorList>
    </citation>
    <scope>NUCLEOTIDE SEQUENCE [LARGE SCALE GENOMIC DNA]</scope>
    <source>
        <strain evidence="3">DSM 22618</strain>
    </source>
</reference>
<proteinExistence type="predicted"/>
<dbReference type="STRING" id="1123014.SAMN02745746_00696"/>
<dbReference type="AlphaFoldDB" id="A0A1Y6BA88"/>
<evidence type="ECO:0000256" key="1">
    <source>
        <dbReference type="SAM" id="SignalP"/>
    </source>
</evidence>
<keyword evidence="3" id="KW-1185">Reference proteome</keyword>
<organism evidence="2 3">
    <name type="scientific">Pseudogulbenkiania subflava DSM 22618</name>
    <dbReference type="NCBI Taxonomy" id="1123014"/>
    <lineage>
        <taxon>Bacteria</taxon>
        <taxon>Pseudomonadati</taxon>
        <taxon>Pseudomonadota</taxon>
        <taxon>Betaproteobacteria</taxon>
        <taxon>Neisseriales</taxon>
        <taxon>Chromobacteriaceae</taxon>
        <taxon>Pseudogulbenkiania</taxon>
    </lineage>
</organism>
<evidence type="ECO:0000313" key="2">
    <source>
        <dbReference type="EMBL" id="SMF01107.1"/>
    </source>
</evidence>